<evidence type="ECO:0000313" key="3">
    <source>
        <dbReference type="Proteomes" id="UP000076842"/>
    </source>
</evidence>
<accession>A0A165FR77</accession>
<dbReference type="Proteomes" id="UP000076842">
    <property type="component" value="Unassembled WGS sequence"/>
</dbReference>
<protein>
    <submittedName>
        <fullName evidence="2">Uncharacterized protein</fullName>
    </submittedName>
</protein>
<feature type="compositionally biased region" description="Polar residues" evidence="1">
    <location>
        <begin position="53"/>
        <end position="81"/>
    </location>
</feature>
<gene>
    <name evidence="2" type="ORF">CALCODRAFT_293416</name>
</gene>
<keyword evidence="3" id="KW-1185">Reference proteome</keyword>
<dbReference type="EMBL" id="KV423968">
    <property type="protein sequence ID" value="KZT57101.1"/>
    <property type="molecule type" value="Genomic_DNA"/>
</dbReference>
<dbReference type="OrthoDB" id="10656210at2759"/>
<evidence type="ECO:0000313" key="2">
    <source>
        <dbReference type="EMBL" id="KZT57101.1"/>
    </source>
</evidence>
<sequence length="191" mass="20456">MMQQYRERDAAIAAAAAAGQYTPYSRQVPVTPPPAAMLAPLAGGAAMGAGAATRSTTTPSDQYTTPEMEGSASSAQMLHSRNPSDETGLYSEHPYVYGGTAGGSPEFDPYKGYRSGSSEEHSNYLSSAEVGQVPYHDEEPYHDVPEDDPEFWNRTAAWEAKLPQVDAEAAPELPGRALRVSLDISATEMPR</sequence>
<proteinExistence type="predicted"/>
<dbReference type="AlphaFoldDB" id="A0A165FR77"/>
<evidence type="ECO:0000256" key="1">
    <source>
        <dbReference type="SAM" id="MobiDB-lite"/>
    </source>
</evidence>
<reference evidence="2 3" key="1">
    <citation type="journal article" date="2016" name="Mol. Biol. Evol.">
        <title>Comparative Genomics of Early-Diverging Mushroom-Forming Fungi Provides Insights into the Origins of Lignocellulose Decay Capabilities.</title>
        <authorList>
            <person name="Nagy L.G."/>
            <person name="Riley R."/>
            <person name="Tritt A."/>
            <person name="Adam C."/>
            <person name="Daum C."/>
            <person name="Floudas D."/>
            <person name="Sun H."/>
            <person name="Yadav J.S."/>
            <person name="Pangilinan J."/>
            <person name="Larsson K.H."/>
            <person name="Matsuura K."/>
            <person name="Barry K."/>
            <person name="Labutti K."/>
            <person name="Kuo R."/>
            <person name="Ohm R.A."/>
            <person name="Bhattacharya S.S."/>
            <person name="Shirouzu T."/>
            <person name="Yoshinaga Y."/>
            <person name="Martin F.M."/>
            <person name="Grigoriev I.V."/>
            <person name="Hibbett D.S."/>
        </authorList>
    </citation>
    <scope>NUCLEOTIDE SEQUENCE [LARGE SCALE GENOMIC DNA]</scope>
    <source>
        <strain evidence="2 3">HHB12733</strain>
    </source>
</reference>
<organism evidence="2 3">
    <name type="scientific">Calocera cornea HHB12733</name>
    <dbReference type="NCBI Taxonomy" id="1353952"/>
    <lineage>
        <taxon>Eukaryota</taxon>
        <taxon>Fungi</taxon>
        <taxon>Dikarya</taxon>
        <taxon>Basidiomycota</taxon>
        <taxon>Agaricomycotina</taxon>
        <taxon>Dacrymycetes</taxon>
        <taxon>Dacrymycetales</taxon>
        <taxon>Dacrymycetaceae</taxon>
        <taxon>Calocera</taxon>
    </lineage>
</organism>
<feature type="region of interest" description="Disordered" evidence="1">
    <location>
        <begin position="46"/>
        <end position="102"/>
    </location>
</feature>
<dbReference type="InParanoid" id="A0A165FR77"/>
<name>A0A165FR77_9BASI</name>
<dbReference type="STRING" id="1353952.A0A165FR77"/>